<protein>
    <submittedName>
        <fullName evidence="1">Uncharacterized protein</fullName>
    </submittedName>
</protein>
<dbReference type="AlphaFoldDB" id="A0A6A5FZZ7"/>
<gene>
    <name evidence="1" type="ORF">GCK72_024697</name>
</gene>
<dbReference type="KEGG" id="crq:GCK72_024697"/>
<organism evidence="1 2">
    <name type="scientific">Caenorhabditis remanei</name>
    <name type="common">Caenorhabditis vulgaris</name>
    <dbReference type="NCBI Taxonomy" id="31234"/>
    <lineage>
        <taxon>Eukaryota</taxon>
        <taxon>Metazoa</taxon>
        <taxon>Ecdysozoa</taxon>
        <taxon>Nematoda</taxon>
        <taxon>Chromadorea</taxon>
        <taxon>Rhabditida</taxon>
        <taxon>Rhabditina</taxon>
        <taxon>Rhabditomorpha</taxon>
        <taxon>Rhabditoidea</taxon>
        <taxon>Rhabditidae</taxon>
        <taxon>Peloderinae</taxon>
        <taxon>Caenorhabditis</taxon>
    </lineage>
</organism>
<evidence type="ECO:0000313" key="2">
    <source>
        <dbReference type="Proteomes" id="UP000483820"/>
    </source>
</evidence>
<dbReference type="Proteomes" id="UP000483820">
    <property type="component" value="Chromosome X"/>
</dbReference>
<name>A0A6A5FZZ7_CAERE</name>
<dbReference type="RefSeq" id="XP_053579567.1">
    <property type="nucleotide sequence ID" value="XM_053736001.1"/>
</dbReference>
<dbReference type="CTD" id="78777832"/>
<accession>A0A6A5FZZ7</accession>
<dbReference type="GeneID" id="78777832"/>
<comment type="caution">
    <text evidence="1">The sequence shown here is derived from an EMBL/GenBank/DDBJ whole genome shotgun (WGS) entry which is preliminary data.</text>
</comment>
<proteinExistence type="predicted"/>
<reference evidence="1 2" key="1">
    <citation type="submission" date="2019-12" db="EMBL/GenBank/DDBJ databases">
        <title>Chromosome-level assembly of the Caenorhabditis remanei genome.</title>
        <authorList>
            <person name="Teterina A.A."/>
            <person name="Willis J.H."/>
            <person name="Phillips P.C."/>
        </authorList>
    </citation>
    <scope>NUCLEOTIDE SEQUENCE [LARGE SCALE GENOMIC DNA]</scope>
    <source>
        <strain evidence="1 2">PX506</strain>
        <tissue evidence="1">Whole organism</tissue>
    </source>
</reference>
<sequence length="265" mass="29598">MVRKELFLVSMWLKKFKAQSYQGEITEELVDSVFSKGSLENGVLVLAEVQSSHGWVSETSDFERFLESWLRCSLNPDPSEKQEFNDLSENCDVINLPPKVLLEFLGLFFEKGQVVVSAFGLAVEDVWQESEDTELLLFASVLYNLLVDSFKNLWSWHVLLSTSRSPGDDIRRLTEVLDGWESTDGELIGDNSVNRGVEGSKTNFALELGCSSLPLWLKTLAVSAPWSKEFNEPDVFAVENELLEVGISELNDVVSGSTSSALSRS</sequence>
<evidence type="ECO:0000313" key="1">
    <source>
        <dbReference type="EMBL" id="KAF1748230.1"/>
    </source>
</evidence>
<dbReference type="EMBL" id="WUAV01000006">
    <property type="protein sequence ID" value="KAF1748230.1"/>
    <property type="molecule type" value="Genomic_DNA"/>
</dbReference>